<dbReference type="GO" id="GO:0005829">
    <property type="term" value="C:cytosol"/>
    <property type="evidence" value="ECO:0007669"/>
    <property type="project" value="TreeGrafter"/>
</dbReference>
<dbReference type="SUPFAM" id="SSF53335">
    <property type="entry name" value="S-adenosyl-L-methionine-dependent methyltransferases"/>
    <property type="match status" value="1"/>
</dbReference>
<dbReference type="HAMAP" id="MF_00198">
    <property type="entry name" value="Spermidine_synth"/>
    <property type="match status" value="1"/>
</dbReference>
<dbReference type="PANTHER" id="PTHR11558">
    <property type="entry name" value="SPERMIDINE/SPERMINE SYNTHASE"/>
    <property type="match status" value="1"/>
</dbReference>
<keyword evidence="2 3" id="KW-0808">Transferase</keyword>
<organism evidence="6">
    <name type="scientific">Amphimedon queenslandica</name>
    <name type="common">Sponge</name>
    <dbReference type="NCBI Taxonomy" id="400682"/>
    <lineage>
        <taxon>Eukaryota</taxon>
        <taxon>Metazoa</taxon>
        <taxon>Porifera</taxon>
        <taxon>Demospongiae</taxon>
        <taxon>Heteroscleromorpha</taxon>
        <taxon>Haplosclerida</taxon>
        <taxon>Niphatidae</taxon>
        <taxon>Amphimedon</taxon>
    </lineage>
</organism>
<dbReference type="PANTHER" id="PTHR11558:SF11">
    <property type="entry name" value="SPERMIDINE SYNTHASE"/>
    <property type="match status" value="1"/>
</dbReference>
<dbReference type="InterPro" id="IPR037163">
    <property type="entry name" value="Spermidine_synt_N_sf"/>
</dbReference>
<reference evidence="7" key="1">
    <citation type="journal article" date="2010" name="Nature">
        <title>The Amphimedon queenslandica genome and the evolution of animal complexity.</title>
        <authorList>
            <person name="Srivastava M."/>
            <person name="Simakov O."/>
            <person name="Chapman J."/>
            <person name="Fahey B."/>
            <person name="Gauthier M.E."/>
            <person name="Mitros T."/>
            <person name="Richards G.S."/>
            <person name="Conaco C."/>
            <person name="Dacre M."/>
            <person name="Hellsten U."/>
            <person name="Larroux C."/>
            <person name="Putnam N.H."/>
            <person name="Stanke M."/>
            <person name="Adamska M."/>
            <person name="Darling A."/>
            <person name="Degnan S.M."/>
            <person name="Oakley T.H."/>
            <person name="Plachetzki D.C."/>
            <person name="Zhai Y."/>
            <person name="Adamski M."/>
            <person name="Calcino A."/>
            <person name="Cummins S.F."/>
            <person name="Goodstein D.M."/>
            <person name="Harris C."/>
            <person name="Jackson D.J."/>
            <person name="Leys S.P."/>
            <person name="Shu S."/>
            <person name="Woodcroft B.J."/>
            <person name="Vervoort M."/>
            <person name="Kosik K.S."/>
            <person name="Manning G."/>
            <person name="Degnan B.M."/>
            <person name="Rokhsar D.S."/>
        </authorList>
    </citation>
    <scope>NUCLEOTIDE SEQUENCE [LARGE SCALE GENOMIC DNA]</scope>
</reference>
<keyword evidence="3" id="KW-0620">Polyamine biosynthesis</keyword>
<evidence type="ECO:0000256" key="3">
    <source>
        <dbReference type="PROSITE-ProRule" id="PRU00354"/>
    </source>
</evidence>
<dbReference type="Proteomes" id="UP000007879">
    <property type="component" value="Unassembled WGS sequence"/>
</dbReference>
<reference evidence="6" key="2">
    <citation type="submission" date="2017-05" db="UniProtKB">
        <authorList>
            <consortium name="EnsemblMetazoa"/>
        </authorList>
    </citation>
    <scope>IDENTIFICATION</scope>
</reference>
<dbReference type="InterPro" id="IPR029063">
    <property type="entry name" value="SAM-dependent_MTases_sf"/>
</dbReference>
<feature type="domain" description="PABS" evidence="5">
    <location>
        <begin position="6"/>
        <end position="241"/>
    </location>
</feature>
<dbReference type="KEGG" id="aqu:100631894"/>
<evidence type="ECO:0000259" key="5">
    <source>
        <dbReference type="PROSITE" id="PS51006"/>
    </source>
</evidence>
<dbReference type="OrthoDB" id="38125at2759"/>
<dbReference type="EnsemblMetazoa" id="XM_020006745.1">
    <property type="protein sequence ID" value="XP_019862304.1"/>
    <property type="gene ID" value="LOC100631894"/>
</dbReference>
<feature type="active site" description="Proton acceptor" evidence="3">
    <location>
        <position position="159"/>
    </location>
</feature>
<sequence length="291" mass="33541">MEGFIDGHYFEKWDGMVIGLQVKEILVEEKETEYQTVSVFESKTFGNVLVIDEVIQCTERDEFPYHEMMAHLPLFSHPNPEKVLIIGGGDGGTIRELAKHSLVKEIHQCELDKFVIQVSKKYLPKLAVGYSSPKLVTHLEDGMTFIDRYVEEFDIIITDCSDYDSETCTKLYEEAYYKKIKKALKPDGVICSLADCMLTDAEFMKRFTQTIRKQFPVVRYAFGVYTPVYIGGQCGFLVASKDKNKVLEDPVRQLTDEDVKDMNLRYYNTATHKACFALPQYAKEALREYYN</sequence>
<dbReference type="Gene3D" id="2.30.140.10">
    <property type="entry name" value="Spermidine synthase, tetramerisation domain"/>
    <property type="match status" value="1"/>
</dbReference>
<accession>A0A1X7VPY4</accession>
<proteinExistence type="inferred from homology"/>
<dbReference type="EnsemblMetazoa" id="Aqu2.1.41473_001">
    <property type="protein sequence ID" value="Aqu2.1.41473_001"/>
    <property type="gene ID" value="Aqu2.1.41473"/>
</dbReference>
<name>A0A1X7VPY4_AMPQE</name>
<dbReference type="PROSITE" id="PS51006">
    <property type="entry name" value="PABS_2"/>
    <property type="match status" value="1"/>
</dbReference>
<dbReference type="Pfam" id="PF17284">
    <property type="entry name" value="Spermine_synt_N"/>
    <property type="match status" value="1"/>
</dbReference>
<dbReference type="Pfam" id="PF01564">
    <property type="entry name" value="Spermine_synth"/>
    <property type="match status" value="1"/>
</dbReference>
<protein>
    <recommendedName>
        <fullName evidence="5">PABS domain-containing protein</fullName>
    </recommendedName>
</protein>
<dbReference type="InterPro" id="IPR001045">
    <property type="entry name" value="Spermi_synthase"/>
</dbReference>
<evidence type="ECO:0000256" key="1">
    <source>
        <dbReference type="ARBA" id="ARBA00007867"/>
    </source>
</evidence>
<evidence type="ECO:0000313" key="6">
    <source>
        <dbReference type="EnsemblMetazoa" id="Aqu2.1.41473_001"/>
    </source>
</evidence>
<evidence type="ECO:0000256" key="4">
    <source>
        <dbReference type="RuleBase" id="RU003836"/>
    </source>
</evidence>
<dbReference type="NCBIfam" id="TIGR00417">
    <property type="entry name" value="speE"/>
    <property type="match status" value="1"/>
</dbReference>
<dbReference type="InterPro" id="IPR030374">
    <property type="entry name" value="PABS"/>
</dbReference>
<dbReference type="eggNOG" id="KOG1562">
    <property type="taxonomic scope" value="Eukaryota"/>
</dbReference>
<comment type="similarity">
    <text evidence="1 4">Belongs to the spermidine/spermine synthase family.</text>
</comment>
<dbReference type="PROSITE" id="PS01330">
    <property type="entry name" value="PABS_1"/>
    <property type="match status" value="1"/>
</dbReference>
<dbReference type="InterPro" id="IPR030373">
    <property type="entry name" value="PABS_CS"/>
</dbReference>
<dbReference type="NCBIfam" id="NF002010">
    <property type="entry name" value="PRK00811.1"/>
    <property type="match status" value="1"/>
</dbReference>
<dbReference type="GO" id="GO:0004766">
    <property type="term" value="F:spermidine synthase activity"/>
    <property type="evidence" value="ECO:0007669"/>
    <property type="project" value="TreeGrafter"/>
</dbReference>
<dbReference type="STRING" id="400682.A0A1X7VPY4"/>
<gene>
    <name evidence="6" type="primary">100631894</name>
</gene>
<dbReference type="FunFam" id="3.40.50.150:FF:000013">
    <property type="entry name" value="Spermidine synthase"/>
    <property type="match status" value="1"/>
</dbReference>
<dbReference type="InParanoid" id="A0A1X7VPY4"/>
<keyword evidence="7" id="KW-1185">Reference proteome</keyword>
<dbReference type="Gene3D" id="3.40.50.150">
    <property type="entry name" value="Vaccinia Virus protein VP39"/>
    <property type="match status" value="1"/>
</dbReference>
<dbReference type="InterPro" id="IPR035246">
    <property type="entry name" value="Spermidine_synt_N"/>
</dbReference>
<dbReference type="AlphaFoldDB" id="A0A1X7VPY4"/>
<evidence type="ECO:0000256" key="2">
    <source>
        <dbReference type="ARBA" id="ARBA00022679"/>
    </source>
</evidence>
<dbReference type="GO" id="GO:0008295">
    <property type="term" value="P:spermidine biosynthetic process"/>
    <property type="evidence" value="ECO:0007669"/>
    <property type="project" value="TreeGrafter"/>
</dbReference>
<evidence type="ECO:0000313" key="7">
    <source>
        <dbReference type="Proteomes" id="UP000007879"/>
    </source>
</evidence>